<dbReference type="EMBL" id="SZYE01000029">
    <property type="protein sequence ID" value="TKR24635.1"/>
    <property type="molecule type" value="Genomic_DNA"/>
</dbReference>
<dbReference type="Pfam" id="PF00015">
    <property type="entry name" value="MCPsignal"/>
    <property type="match status" value="1"/>
</dbReference>
<dbReference type="PROSITE" id="PS50885">
    <property type="entry name" value="HAMP"/>
    <property type="match status" value="1"/>
</dbReference>
<feature type="transmembrane region" description="Helical" evidence="7">
    <location>
        <begin position="86"/>
        <end position="106"/>
    </location>
</feature>
<dbReference type="GO" id="GO:0016020">
    <property type="term" value="C:membrane"/>
    <property type="evidence" value="ECO:0007669"/>
    <property type="project" value="InterPro"/>
</dbReference>
<organism evidence="10 11">
    <name type="scientific">Cellulomonas hominis</name>
    <dbReference type="NCBI Taxonomy" id="156981"/>
    <lineage>
        <taxon>Bacteria</taxon>
        <taxon>Bacillati</taxon>
        <taxon>Actinomycetota</taxon>
        <taxon>Actinomycetes</taxon>
        <taxon>Micrococcales</taxon>
        <taxon>Cellulomonadaceae</taxon>
        <taxon>Cellulomonas</taxon>
    </lineage>
</organism>
<feature type="transmembrane region" description="Helical" evidence="7">
    <location>
        <begin position="241"/>
        <end position="264"/>
    </location>
</feature>
<keyword evidence="2 7" id="KW-1133">Transmembrane helix</keyword>
<dbReference type="SMART" id="SM00283">
    <property type="entry name" value="MA"/>
    <property type="match status" value="1"/>
</dbReference>
<feature type="transmembrane region" description="Helical" evidence="7">
    <location>
        <begin position="60"/>
        <end position="80"/>
    </location>
</feature>
<evidence type="ECO:0000313" key="11">
    <source>
        <dbReference type="Proteomes" id="UP000308121"/>
    </source>
</evidence>
<dbReference type="Gene3D" id="1.10.287.950">
    <property type="entry name" value="Methyl-accepting chemotaxis protein"/>
    <property type="match status" value="1"/>
</dbReference>
<gene>
    <name evidence="10" type="ORF">FA014_06075</name>
</gene>
<name>A0A7Z8K086_9CELL</name>
<evidence type="ECO:0000259" key="8">
    <source>
        <dbReference type="PROSITE" id="PS50111"/>
    </source>
</evidence>
<dbReference type="InterPro" id="IPR004090">
    <property type="entry name" value="Chemotax_Me-accpt_rcpt"/>
</dbReference>
<evidence type="ECO:0000256" key="3">
    <source>
        <dbReference type="ARBA" id="ARBA00023224"/>
    </source>
</evidence>
<evidence type="ECO:0000256" key="2">
    <source>
        <dbReference type="ARBA" id="ARBA00022989"/>
    </source>
</evidence>
<keyword evidence="3 5" id="KW-0807">Transducer</keyword>
<dbReference type="CDD" id="cd06225">
    <property type="entry name" value="HAMP"/>
    <property type="match status" value="1"/>
</dbReference>
<evidence type="ECO:0000256" key="7">
    <source>
        <dbReference type="SAM" id="Phobius"/>
    </source>
</evidence>
<sequence>MSVTTTSRQPRTAALDRVPTPRGPGGSAPARTAGGHPSPDGRRTGRVAALFVDRGVRTKILVLLAVVVAVVAGTGVFASVRMSDLAASTATVQGVSAGVIAPLAVVHQEEIKARMLIAQAGASDTTTAAQQQERTDAMAATDADLQAAADAFEAGLDGVTVPGWDDFKAAWAQWQQVRDDQLIPAAFADDTATFGEVTDGPAQDAVDAMVTGLEAAEQSAADYLQTVSDDAAAKATAGARLLLVVLAAGVLLVGAIGMVIAQIIRRQVTEVQRAIEAMAEGDLTVVAQVDSTDELGQMARSLTRAQENLRSTITGVVETAQTVAAAAEELSAASHQVVAGSDETSAQAGVVAAAAEQVSRNVQTVAAGAEQMGASIREIAQNSTQAAKIAGQATDVAQSTNDQVARLGVSSQEIGNVVKVITSIAEQTNLLALNATIEAARAGEAGKGFAVVAGEVKELAQETAKATEDIARRVEAIQGDTTGAVAAISEISSIIASINDYQLTIASAVEEQTATTNEMSRSVAEAATGSGEIATNITGVAAAAAESSQTLNQMGGAIGELARMAEDLRARVGGFRY</sequence>
<evidence type="ECO:0000313" key="10">
    <source>
        <dbReference type="EMBL" id="TKR24635.1"/>
    </source>
</evidence>
<keyword evidence="1 7" id="KW-0812">Transmembrane</keyword>
<dbReference type="PRINTS" id="PR00260">
    <property type="entry name" value="CHEMTRNSDUCR"/>
</dbReference>
<proteinExistence type="inferred from homology"/>
<feature type="compositionally biased region" description="Polar residues" evidence="6">
    <location>
        <begin position="1"/>
        <end position="10"/>
    </location>
</feature>
<dbReference type="PANTHER" id="PTHR32089:SF112">
    <property type="entry name" value="LYSOZYME-LIKE PROTEIN-RELATED"/>
    <property type="match status" value="1"/>
</dbReference>
<dbReference type="PANTHER" id="PTHR32089">
    <property type="entry name" value="METHYL-ACCEPTING CHEMOTAXIS PROTEIN MCPB"/>
    <property type="match status" value="1"/>
</dbReference>
<dbReference type="GO" id="GO:0004888">
    <property type="term" value="F:transmembrane signaling receptor activity"/>
    <property type="evidence" value="ECO:0007669"/>
    <property type="project" value="InterPro"/>
</dbReference>
<dbReference type="GO" id="GO:0007165">
    <property type="term" value="P:signal transduction"/>
    <property type="evidence" value="ECO:0007669"/>
    <property type="project" value="UniProtKB-KW"/>
</dbReference>
<reference evidence="10 11" key="1">
    <citation type="submission" date="2019-05" db="EMBL/GenBank/DDBJ databases">
        <title>Genome sequence of Cellulomonas hominis strain CS1.</title>
        <authorList>
            <person name="Belmont J."/>
            <person name="Maclea K.S."/>
        </authorList>
    </citation>
    <scope>NUCLEOTIDE SEQUENCE [LARGE SCALE GENOMIC DNA]</scope>
    <source>
        <strain evidence="10 11">CS1</strain>
    </source>
</reference>
<feature type="domain" description="Methyl-accepting transducer" evidence="8">
    <location>
        <begin position="319"/>
        <end position="555"/>
    </location>
</feature>
<dbReference type="SMART" id="SM00304">
    <property type="entry name" value="HAMP"/>
    <property type="match status" value="2"/>
</dbReference>
<comment type="similarity">
    <text evidence="4">Belongs to the methyl-accepting chemotaxis (MCP) protein family.</text>
</comment>
<dbReference type="PROSITE" id="PS50111">
    <property type="entry name" value="CHEMOTAXIS_TRANSDUC_2"/>
    <property type="match status" value="1"/>
</dbReference>
<evidence type="ECO:0000256" key="1">
    <source>
        <dbReference type="ARBA" id="ARBA00022692"/>
    </source>
</evidence>
<feature type="domain" description="HAMP" evidence="9">
    <location>
        <begin position="262"/>
        <end position="314"/>
    </location>
</feature>
<evidence type="ECO:0000259" key="9">
    <source>
        <dbReference type="PROSITE" id="PS50885"/>
    </source>
</evidence>
<evidence type="ECO:0000256" key="4">
    <source>
        <dbReference type="ARBA" id="ARBA00029447"/>
    </source>
</evidence>
<dbReference type="InterPro" id="IPR004089">
    <property type="entry name" value="MCPsignal_dom"/>
</dbReference>
<keyword evidence="7" id="KW-0472">Membrane</keyword>
<protein>
    <submittedName>
        <fullName evidence="10">Methyl-accepting chemotaxis protein</fullName>
    </submittedName>
</protein>
<feature type="region of interest" description="Disordered" evidence="6">
    <location>
        <begin position="1"/>
        <end position="43"/>
    </location>
</feature>
<dbReference type="AlphaFoldDB" id="A0A7Z8K086"/>
<evidence type="ECO:0000256" key="5">
    <source>
        <dbReference type="PROSITE-ProRule" id="PRU00284"/>
    </source>
</evidence>
<dbReference type="InterPro" id="IPR003660">
    <property type="entry name" value="HAMP_dom"/>
</dbReference>
<dbReference type="OrthoDB" id="8667074at2"/>
<dbReference type="SUPFAM" id="SSF58104">
    <property type="entry name" value="Methyl-accepting chemotaxis protein (MCP) signaling domain"/>
    <property type="match status" value="1"/>
</dbReference>
<dbReference type="Proteomes" id="UP000308121">
    <property type="component" value="Unassembled WGS sequence"/>
</dbReference>
<accession>A0A7Z8K086</accession>
<dbReference type="RefSeq" id="WP_154728808.1">
    <property type="nucleotide sequence ID" value="NZ_SZYE01000029.1"/>
</dbReference>
<comment type="caution">
    <text evidence="10">The sequence shown here is derived from an EMBL/GenBank/DDBJ whole genome shotgun (WGS) entry which is preliminary data.</text>
</comment>
<evidence type="ECO:0000256" key="6">
    <source>
        <dbReference type="SAM" id="MobiDB-lite"/>
    </source>
</evidence>
<dbReference type="Pfam" id="PF00672">
    <property type="entry name" value="HAMP"/>
    <property type="match status" value="1"/>
</dbReference>
<dbReference type="GO" id="GO:0006935">
    <property type="term" value="P:chemotaxis"/>
    <property type="evidence" value="ECO:0007669"/>
    <property type="project" value="InterPro"/>
</dbReference>